<dbReference type="AlphaFoldDB" id="A0A368BLB8"/>
<evidence type="ECO:0000313" key="11">
    <source>
        <dbReference type="EMBL" id="RCL38103.1"/>
    </source>
</evidence>
<evidence type="ECO:0000256" key="4">
    <source>
        <dbReference type="ARBA" id="ARBA00022723"/>
    </source>
</evidence>
<evidence type="ECO:0000256" key="3">
    <source>
        <dbReference type="ARBA" id="ARBA00020653"/>
    </source>
</evidence>
<dbReference type="InterPro" id="IPR006805">
    <property type="entry name" value="Anth_synth_I_N"/>
</dbReference>
<comment type="subunit">
    <text evidence="2">Heterotetramer consisting of two non-identical subunits: a beta subunit (TrpG) and a large alpha subunit (TrpE).</text>
</comment>
<organism evidence="11 12">
    <name type="scientific">SAR86 cluster bacterium</name>
    <dbReference type="NCBI Taxonomy" id="2030880"/>
    <lineage>
        <taxon>Bacteria</taxon>
        <taxon>Pseudomonadati</taxon>
        <taxon>Pseudomonadota</taxon>
        <taxon>Gammaproteobacteria</taxon>
        <taxon>SAR86 cluster</taxon>
    </lineage>
</organism>
<evidence type="ECO:0000256" key="2">
    <source>
        <dbReference type="ARBA" id="ARBA00011575"/>
    </source>
</evidence>
<name>A0A368BLB8_9GAMM</name>
<dbReference type="Pfam" id="PF00425">
    <property type="entry name" value="Chorismate_bind"/>
    <property type="match status" value="1"/>
</dbReference>
<keyword evidence="5" id="KW-0460">Magnesium</keyword>
<dbReference type="Gene3D" id="3.60.120.10">
    <property type="entry name" value="Anthranilate synthase"/>
    <property type="match status" value="1"/>
</dbReference>
<dbReference type="GO" id="GO:0000162">
    <property type="term" value="P:L-tryptophan biosynthetic process"/>
    <property type="evidence" value="ECO:0007669"/>
    <property type="project" value="TreeGrafter"/>
</dbReference>
<comment type="function">
    <text evidence="7">Part of a heterotetrameric complex that catalyzes the two-step biosynthesis of anthranilate, an intermediate in the biosynthesis of L-tryptophan. In the first step, the glutamine-binding beta subunit (TrpG) of anthranilate synthase (AS) provides the glutamine amidotransferase activity which generates ammonia as a substrate that, along with chorismate, is used in the second step, catalyzed by the large alpha subunit of AS (TrpE) to produce anthranilate. In the absence of TrpG, TrpE can synthesize anthranilate directly from chorismate and high concentrations of ammonia.</text>
</comment>
<evidence type="ECO:0000256" key="8">
    <source>
        <dbReference type="ARBA" id="ARBA00047683"/>
    </source>
</evidence>
<dbReference type="PANTHER" id="PTHR11236:SF48">
    <property type="entry name" value="ISOCHORISMATE SYNTHASE MENF"/>
    <property type="match status" value="1"/>
</dbReference>
<evidence type="ECO:0000256" key="7">
    <source>
        <dbReference type="ARBA" id="ARBA00025634"/>
    </source>
</evidence>
<protein>
    <recommendedName>
        <fullName evidence="3">Anthranilate synthase component 1</fullName>
    </recommendedName>
</protein>
<dbReference type="GO" id="GO:0046872">
    <property type="term" value="F:metal ion binding"/>
    <property type="evidence" value="ECO:0007669"/>
    <property type="project" value="UniProtKB-KW"/>
</dbReference>
<dbReference type="InterPro" id="IPR015890">
    <property type="entry name" value="Chorismate_C"/>
</dbReference>
<dbReference type="InterPro" id="IPR019999">
    <property type="entry name" value="Anth_synth_I-like"/>
</dbReference>
<keyword evidence="4" id="KW-0479">Metal-binding</keyword>
<comment type="catalytic activity">
    <reaction evidence="8">
        <text>chorismate + L-glutamine = anthranilate + pyruvate + L-glutamate + H(+)</text>
        <dbReference type="Rhea" id="RHEA:21732"/>
        <dbReference type="ChEBI" id="CHEBI:15361"/>
        <dbReference type="ChEBI" id="CHEBI:15378"/>
        <dbReference type="ChEBI" id="CHEBI:16567"/>
        <dbReference type="ChEBI" id="CHEBI:29748"/>
        <dbReference type="ChEBI" id="CHEBI:29985"/>
        <dbReference type="ChEBI" id="CHEBI:58359"/>
        <dbReference type="EC" id="4.1.3.27"/>
    </reaction>
</comment>
<keyword evidence="6 11" id="KW-0456">Lyase</keyword>
<dbReference type="GO" id="GO:0004049">
    <property type="term" value="F:anthranilate synthase activity"/>
    <property type="evidence" value="ECO:0007669"/>
    <property type="project" value="UniProtKB-EC"/>
</dbReference>
<evidence type="ECO:0000256" key="1">
    <source>
        <dbReference type="ARBA" id="ARBA00001946"/>
    </source>
</evidence>
<dbReference type="Pfam" id="PF04715">
    <property type="entry name" value="Anth_synt_I_N"/>
    <property type="match status" value="1"/>
</dbReference>
<dbReference type="PRINTS" id="PR00095">
    <property type="entry name" value="ANTSNTHASEI"/>
</dbReference>
<comment type="caution">
    <text evidence="11">The sequence shown here is derived from an EMBL/GenBank/DDBJ whole genome shotgun (WGS) entry which is preliminary data.</text>
</comment>
<gene>
    <name evidence="11" type="ORF">DBW97_03465</name>
</gene>
<evidence type="ECO:0000256" key="5">
    <source>
        <dbReference type="ARBA" id="ARBA00022842"/>
    </source>
</evidence>
<evidence type="ECO:0000259" key="10">
    <source>
        <dbReference type="Pfam" id="PF04715"/>
    </source>
</evidence>
<dbReference type="EMBL" id="QOPD01000005">
    <property type="protein sequence ID" value="RCL38103.1"/>
    <property type="molecule type" value="Genomic_DNA"/>
</dbReference>
<dbReference type="PANTHER" id="PTHR11236">
    <property type="entry name" value="AMINOBENZOATE/ANTHRANILATE SYNTHASE"/>
    <property type="match status" value="1"/>
</dbReference>
<sequence length="480" mass="54797">MNKEDFLRYKNSSYSHIPVYEEFTADLVSPLYVYSNFYNQENTFLFESAKSHEVKGRYSIMSLPSQKKYNYFKDKLEIVNDSQTTKQRIINAFDHIDKISQSFSSPKINNLPAFLGGLVGYFSYESFQFIEQKVTFPDQDIPLISLIECNELIIFDNFKGTFYIVVNTTDKSEIGWEKAKKRISEIKQAVFSLQPSVNQSISIDNKSLKSSSNVDKKTFINQVKDLKKLINQGEIMQAVLSKEITFDGEFDPYTLYRALRLINPSPYMFFLNFNKFRIIGSSPEILVQKNDDKVTIRPIAGTRRRGLNKSEDLKNKIDLIEDEKEKSEHMMLVDLARNDLSKVCEQGTVQVDEMMVVEKYSHVMHMTSNVIGRSKTDVSIIDCMKAALPAGTLSGAPKIRAMEILSEIEKRPRGVYGGAVGYLGFNGSLDTAIVIRTGMHFDDHIKVGVGAGIVYDSDPESEWEETESKAKVFYEALRYK</sequence>
<accession>A0A368BLB8</accession>
<dbReference type="Proteomes" id="UP000252147">
    <property type="component" value="Unassembled WGS sequence"/>
</dbReference>
<feature type="domain" description="Anthranilate synthase component I N-terminal" evidence="10">
    <location>
        <begin position="26"/>
        <end position="164"/>
    </location>
</feature>
<dbReference type="InterPro" id="IPR005801">
    <property type="entry name" value="ADC_synthase"/>
</dbReference>
<evidence type="ECO:0000259" key="9">
    <source>
        <dbReference type="Pfam" id="PF00425"/>
    </source>
</evidence>
<dbReference type="SUPFAM" id="SSF56322">
    <property type="entry name" value="ADC synthase"/>
    <property type="match status" value="1"/>
</dbReference>
<reference evidence="11 12" key="1">
    <citation type="journal article" date="2018" name="Microbiome">
        <title>Fine metagenomic profile of the Mediterranean stratified and mixed water columns revealed by assembly and recruitment.</title>
        <authorList>
            <person name="Haro-Moreno J.M."/>
            <person name="Lopez-Perez M."/>
            <person name="De La Torre J.R."/>
            <person name="Picazo A."/>
            <person name="Camacho A."/>
            <person name="Rodriguez-Valera F."/>
        </authorList>
    </citation>
    <scope>NUCLEOTIDE SEQUENCE [LARGE SCALE GENOMIC DNA]</scope>
    <source>
        <strain evidence="11">MED-G83</strain>
    </source>
</reference>
<proteinExistence type="predicted"/>
<comment type="cofactor">
    <cofactor evidence="1">
        <name>Mg(2+)</name>
        <dbReference type="ChEBI" id="CHEBI:18420"/>
    </cofactor>
</comment>
<evidence type="ECO:0000256" key="6">
    <source>
        <dbReference type="ARBA" id="ARBA00023239"/>
    </source>
</evidence>
<evidence type="ECO:0000313" key="12">
    <source>
        <dbReference type="Proteomes" id="UP000252147"/>
    </source>
</evidence>
<feature type="domain" description="Chorismate-utilising enzyme C-terminal" evidence="9">
    <location>
        <begin position="216"/>
        <end position="469"/>
    </location>
</feature>